<dbReference type="PANTHER" id="PTHR39605">
    <property type="entry name" value="MAJOR FACILITATOR SUPERFAMILY (MFS) PROFILE DOMAIN-CONTAINING PROTEIN"/>
    <property type="match status" value="1"/>
</dbReference>
<dbReference type="PANTHER" id="PTHR39605:SF1">
    <property type="entry name" value="MAJOR FACILITATOR SUPERFAMILY (MFS) PROFILE DOMAIN-CONTAINING PROTEIN"/>
    <property type="match status" value="1"/>
</dbReference>
<dbReference type="Proteomes" id="UP000239156">
    <property type="component" value="Unassembled WGS sequence"/>
</dbReference>
<protein>
    <submittedName>
        <fullName evidence="1">Uncharacterized protein</fullName>
    </submittedName>
</protein>
<name>A0A2S4W472_9BASI</name>
<comment type="caution">
    <text evidence="1">The sequence shown here is derived from an EMBL/GenBank/DDBJ whole genome shotgun (WGS) entry which is preliminary data.</text>
</comment>
<dbReference type="VEuPathDB" id="FungiDB:PSTT_01310"/>
<organism evidence="1 2">
    <name type="scientific">Puccinia striiformis</name>
    <dbReference type="NCBI Taxonomy" id="27350"/>
    <lineage>
        <taxon>Eukaryota</taxon>
        <taxon>Fungi</taxon>
        <taxon>Dikarya</taxon>
        <taxon>Basidiomycota</taxon>
        <taxon>Pucciniomycotina</taxon>
        <taxon>Pucciniomycetes</taxon>
        <taxon>Pucciniales</taxon>
        <taxon>Pucciniaceae</taxon>
        <taxon>Puccinia</taxon>
    </lineage>
</organism>
<proteinExistence type="predicted"/>
<gene>
    <name evidence="1" type="ORF">PSTT_01310</name>
</gene>
<evidence type="ECO:0000313" key="1">
    <source>
        <dbReference type="EMBL" id="POW16539.1"/>
    </source>
</evidence>
<dbReference type="OrthoDB" id="2550114at2759"/>
<evidence type="ECO:0000313" key="2">
    <source>
        <dbReference type="Proteomes" id="UP000239156"/>
    </source>
</evidence>
<accession>A0A2S4W472</accession>
<keyword evidence="2" id="KW-1185">Reference proteome</keyword>
<dbReference type="EMBL" id="PKSL01000007">
    <property type="protein sequence ID" value="POW16539.1"/>
    <property type="molecule type" value="Genomic_DNA"/>
</dbReference>
<dbReference type="AlphaFoldDB" id="A0A2S4W472"/>
<sequence length="260" mass="28606">MTSHELEFHCSAVHEVVKSTPSLWWIRDPLILHSLKKRTIVLNSESSPISPSEFQNIAHKVMMSTPETVKDLKDPKSSIDSVIEEYQSTGFPDKRSHRYFSYLSSLYLILLSLPLLAFPRFLVMLLGPWLVNKEDSPDDLGIIGAYRPLNQLETYLSRLVGLSFLTLASLIVLQTGAIPVSSSMVHGSDTTSNTAPYRQPTIFFSTLFFSLLGFSSWNVGLKAVGAPGLALGAGGLWILLFAGDPVAHGKKSHAIFGDSK</sequence>
<dbReference type="VEuPathDB" id="FungiDB:PSHT_05883"/>
<reference evidence="1" key="1">
    <citation type="submission" date="2017-12" db="EMBL/GenBank/DDBJ databases">
        <title>Gene loss provides genomic basis for host adaptation in cereal stripe rust fungi.</title>
        <authorList>
            <person name="Xia C."/>
        </authorList>
    </citation>
    <scope>NUCLEOTIDE SEQUENCE [LARGE SCALE GENOMIC DNA]</scope>
    <source>
        <strain evidence="1">93-210</strain>
    </source>
</reference>